<dbReference type="Proteomes" id="UP000316714">
    <property type="component" value="Unassembled WGS sequence"/>
</dbReference>
<sequence length="247" mass="28090">MCGFCRSDSLTTWRVPAFFDYEKLAHAIATREWSYRLLLWISRSLESGLLQPSRAGRHYSGAEAAALWIESNLRFIPAELRPPPDELEEFTAFFSTYLTSSFDVVVEQPDPCGGIRVIGYCDCQVCRRIQNASHLRAKRVYARDKRRAALLMAECLTLMAMAHKIETTDERIENLLSHPSTRQQAAFLAFGHWLVRRLSGDSDGPAVLALWRMIAWDPRGGMRRGFVLGLGHFRSAERALLASLRKE</sequence>
<dbReference type="EMBL" id="SIHJ01000001">
    <property type="protein sequence ID" value="TWT37986.1"/>
    <property type="molecule type" value="Genomic_DNA"/>
</dbReference>
<protein>
    <submittedName>
        <fullName evidence="1">Uncharacterized protein</fullName>
    </submittedName>
</protein>
<evidence type="ECO:0000313" key="1">
    <source>
        <dbReference type="EMBL" id="TWT37986.1"/>
    </source>
</evidence>
<gene>
    <name evidence="1" type="ORF">KOR34_29520</name>
</gene>
<name>A0A5C5VH93_9BACT</name>
<proteinExistence type="predicted"/>
<comment type="caution">
    <text evidence="1">The sequence shown here is derived from an EMBL/GenBank/DDBJ whole genome shotgun (WGS) entry which is preliminary data.</text>
</comment>
<reference evidence="1 2" key="1">
    <citation type="submission" date="2019-02" db="EMBL/GenBank/DDBJ databases">
        <title>Deep-cultivation of Planctomycetes and their phenomic and genomic characterization uncovers novel biology.</title>
        <authorList>
            <person name="Wiegand S."/>
            <person name="Jogler M."/>
            <person name="Boedeker C."/>
            <person name="Pinto D."/>
            <person name="Vollmers J."/>
            <person name="Rivas-Marin E."/>
            <person name="Kohn T."/>
            <person name="Peeters S.H."/>
            <person name="Heuer A."/>
            <person name="Rast P."/>
            <person name="Oberbeckmann S."/>
            <person name="Bunk B."/>
            <person name="Jeske O."/>
            <person name="Meyerdierks A."/>
            <person name="Storesund J.E."/>
            <person name="Kallscheuer N."/>
            <person name="Luecker S."/>
            <person name="Lage O.M."/>
            <person name="Pohl T."/>
            <person name="Merkel B.J."/>
            <person name="Hornburger P."/>
            <person name="Mueller R.-W."/>
            <person name="Bruemmer F."/>
            <person name="Labrenz M."/>
            <person name="Spormann A.M."/>
            <person name="Op Den Camp H."/>
            <person name="Overmann J."/>
            <person name="Amann R."/>
            <person name="Jetten M.S.M."/>
            <person name="Mascher T."/>
            <person name="Medema M.H."/>
            <person name="Devos D.P."/>
            <person name="Kaster A.-K."/>
            <person name="Ovreas L."/>
            <person name="Rohde M."/>
            <person name="Galperin M.Y."/>
            <person name="Jogler C."/>
        </authorList>
    </citation>
    <scope>NUCLEOTIDE SEQUENCE [LARGE SCALE GENOMIC DNA]</scope>
    <source>
        <strain evidence="1 2">KOR34</strain>
    </source>
</reference>
<dbReference type="RefSeq" id="WP_146565281.1">
    <property type="nucleotide sequence ID" value="NZ_SIHJ01000001.1"/>
</dbReference>
<keyword evidence="2" id="KW-1185">Reference proteome</keyword>
<dbReference type="AlphaFoldDB" id="A0A5C5VH93"/>
<dbReference type="OrthoDB" id="280651at2"/>
<organism evidence="1 2">
    <name type="scientific">Posidoniimonas corsicana</name>
    <dbReference type="NCBI Taxonomy" id="1938618"/>
    <lineage>
        <taxon>Bacteria</taxon>
        <taxon>Pseudomonadati</taxon>
        <taxon>Planctomycetota</taxon>
        <taxon>Planctomycetia</taxon>
        <taxon>Pirellulales</taxon>
        <taxon>Lacipirellulaceae</taxon>
        <taxon>Posidoniimonas</taxon>
    </lineage>
</organism>
<accession>A0A5C5VH93</accession>
<evidence type="ECO:0000313" key="2">
    <source>
        <dbReference type="Proteomes" id="UP000316714"/>
    </source>
</evidence>